<comment type="caution">
    <text evidence="2">The sequence shown here is derived from an EMBL/GenBank/DDBJ whole genome shotgun (WGS) entry which is preliminary data.</text>
</comment>
<name>A0ABU3PIN3_9BURK</name>
<gene>
    <name evidence="2" type="ORF">RQP53_22105</name>
</gene>
<accession>A0ABU3PIN3</accession>
<evidence type="ECO:0000313" key="3">
    <source>
        <dbReference type="Proteomes" id="UP001246372"/>
    </source>
</evidence>
<evidence type="ECO:0000256" key="1">
    <source>
        <dbReference type="SAM" id="MobiDB-lite"/>
    </source>
</evidence>
<organism evidence="2 3">
    <name type="scientific">Roseateles aquae</name>
    <dbReference type="NCBI Taxonomy" id="3077235"/>
    <lineage>
        <taxon>Bacteria</taxon>
        <taxon>Pseudomonadati</taxon>
        <taxon>Pseudomonadota</taxon>
        <taxon>Betaproteobacteria</taxon>
        <taxon>Burkholderiales</taxon>
        <taxon>Sphaerotilaceae</taxon>
        <taxon>Roseateles</taxon>
    </lineage>
</organism>
<keyword evidence="3" id="KW-1185">Reference proteome</keyword>
<reference evidence="2" key="1">
    <citation type="submission" date="2023-09" db="EMBL/GenBank/DDBJ databases">
        <title>Paucibacter sp. APW11 Genome sequencing and assembly.</title>
        <authorList>
            <person name="Kim I."/>
        </authorList>
    </citation>
    <scope>NUCLEOTIDE SEQUENCE</scope>
    <source>
        <strain evidence="2">APW11</strain>
    </source>
</reference>
<dbReference type="EMBL" id="JAVXZY010000012">
    <property type="protein sequence ID" value="MDT9001987.1"/>
    <property type="molecule type" value="Genomic_DNA"/>
</dbReference>
<evidence type="ECO:0000313" key="2">
    <source>
        <dbReference type="EMBL" id="MDT9001987.1"/>
    </source>
</evidence>
<protein>
    <submittedName>
        <fullName evidence="2">Uncharacterized protein</fullName>
    </submittedName>
</protein>
<sequence>MMMKSQHRTETQPRPIPMPEWNADKGRKHEAFECGSLGCDRRSLARAQRFDRKR</sequence>
<proteinExistence type="predicted"/>
<dbReference type="Proteomes" id="UP001246372">
    <property type="component" value="Unassembled WGS sequence"/>
</dbReference>
<feature type="region of interest" description="Disordered" evidence="1">
    <location>
        <begin position="1"/>
        <end position="24"/>
    </location>
</feature>